<dbReference type="AlphaFoldDB" id="A0A914ZK69"/>
<organism evidence="1 2">
    <name type="scientific">Parascaris univalens</name>
    <name type="common">Nematode worm</name>
    <dbReference type="NCBI Taxonomy" id="6257"/>
    <lineage>
        <taxon>Eukaryota</taxon>
        <taxon>Metazoa</taxon>
        <taxon>Ecdysozoa</taxon>
        <taxon>Nematoda</taxon>
        <taxon>Chromadorea</taxon>
        <taxon>Rhabditida</taxon>
        <taxon>Spirurina</taxon>
        <taxon>Ascaridomorpha</taxon>
        <taxon>Ascaridoidea</taxon>
        <taxon>Ascarididae</taxon>
        <taxon>Parascaris</taxon>
    </lineage>
</organism>
<proteinExistence type="predicted"/>
<evidence type="ECO:0000313" key="1">
    <source>
        <dbReference type="Proteomes" id="UP000887569"/>
    </source>
</evidence>
<keyword evidence="1" id="KW-1185">Reference proteome</keyword>
<protein>
    <submittedName>
        <fullName evidence="2">Uncharacterized protein</fullName>
    </submittedName>
</protein>
<accession>A0A914ZK69</accession>
<dbReference type="WBParaSite" id="PgB06_g043_t01">
    <property type="protein sequence ID" value="PgB06_g043_t01"/>
    <property type="gene ID" value="PgB06_g043"/>
</dbReference>
<evidence type="ECO:0000313" key="2">
    <source>
        <dbReference type="WBParaSite" id="PgB06_g043_t01"/>
    </source>
</evidence>
<name>A0A914ZK69_PARUN</name>
<dbReference type="Proteomes" id="UP000887569">
    <property type="component" value="Unplaced"/>
</dbReference>
<reference evidence="2" key="1">
    <citation type="submission" date="2022-11" db="UniProtKB">
        <authorList>
            <consortium name="WormBaseParasite"/>
        </authorList>
    </citation>
    <scope>IDENTIFICATION</scope>
</reference>
<sequence>MAGHYCGLRLQHRLQNALCTTYMPIKPPSLINLVRRPKNSKH</sequence>